<comment type="similarity">
    <text evidence="1">Belongs to the 'GDXG' lipolytic enzyme family.</text>
</comment>
<evidence type="ECO:0000256" key="1">
    <source>
        <dbReference type="ARBA" id="ARBA00010515"/>
    </source>
</evidence>
<dbReference type="EMBL" id="BAABME010000615">
    <property type="protein sequence ID" value="GAA0144192.1"/>
    <property type="molecule type" value="Genomic_DNA"/>
</dbReference>
<dbReference type="InterPro" id="IPR029058">
    <property type="entry name" value="AB_hydrolase_fold"/>
</dbReference>
<name>A0AAV3P2E9_LITER</name>
<dbReference type="InterPro" id="IPR050466">
    <property type="entry name" value="Carboxylest/Gibb_receptor"/>
</dbReference>
<dbReference type="Gene3D" id="3.40.50.1820">
    <property type="entry name" value="alpha/beta hydrolase"/>
    <property type="match status" value="1"/>
</dbReference>
<dbReference type="AlphaFoldDB" id="A0AAV3P2E9"/>
<keyword evidence="5" id="KW-1185">Reference proteome</keyword>
<evidence type="ECO:0000259" key="3">
    <source>
        <dbReference type="Pfam" id="PF07859"/>
    </source>
</evidence>
<dbReference type="Pfam" id="PF07859">
    <property type="entry name" value="Abhydrolase_3"/>
    <property type="match status" value="1"/>
</dbReference>
<reference evidence="4 5" key="1">
    <citation type="submission" date="2024-01" db="EMBL/GenBank/DDBJ databases">
        <title>The complete chloroplast genome sequence of Lithospermum erythrorhizon: insights into the phylogenetic relationship among Boraginaceae species and the maternal lineages of purple gromwells.</title>
        <authorList>
            <person name="Okada T."/>
            <person name="Watanabe K."/>
        </authorList>
    </citation>
    <scope>NUCLEOTIDE SEQUENCE [LARGE SCALE GENOMIC DNA]</scope>
</reference>
<evidence type="ECO:0000256" key="2">
    <source>
        <dbReference type="PROSITE-ProRule" id="PRU10038"/>
    </source>
</evidence>
<dbReference type="PANTHER" id="PTHR23024:SF479">
    <property type="entry name" value="CARBOXYLESTERASE 2-RELATED"/>
    <property type="match status" value="1"/>
</dbReference>
<dbReference type="SUPFAM" id="SSF53474">
    <property type="entry name" value="alpha/beta-Hydrolases"/>
    <property type="match status" value="1"/>
</dbReference>
<dbReference type="InterPro" id="IPR013094">
    <property type="entry name" value="AB_hydrolase_3"/>
</dbReference>
<dbReference type="PANTHER" id="PTHR23024">
    <property type="entry name" value="ARYLACETAMIDE DEACETYLASE"/>
    <property type="match status" value="1"/>
</dbReference>
<feature type="active site" evidence="2">
    <location>
        <position position="177"/>
    </location>
</feature>
<proteinExistence type="inferred from homology"/>
<dbReference type="GO" id="GO:0016787">
    <property type="term" value="F:hydrolase activity"/>
    <property type="evidence" value="ECO:0007669"/>
    <property type="project" value="InterPro"/>
</dbReference>
<sequence>MDQNKAEIAKDFPPFFRVHKNGLIDRYIHTDFIPPSQHPQTLVQSKDVIISQQNKLSARIYLPKSAVSNNHTRKFPLLIYIHGGAFSVQSPFSSIYHTYLNNLVSESEVIAVSVDYRLAPENPLPACYDDAWSVFNWVFSHSGKKIQDFPGPGKPEKPEPWMSDHVDYTRVFLAGDSAGANIAHDLLVRASSKNLKLEGMILIHPFFGNGKKADKLWEYIYPGTSGVHDPRLNPAAHVNLLKKLSCKRIMICVAEEDELRKRGWYYYESVKRSGWNGEVEIVETKGESHVFHLLDPCCENAGIFMKQVASFINKIGFSAL</sequence>
<dbReference type="PROSITE" id="PS01174">
    <property type="entry name" value="LIPASE_GDXG_SER"/>
    <property type="match status" value="1"/>
</dbReference>
<protein>
    <submittedName>
        <fullName evidence="4">Deacetylase</fullName>
    </submittedName>
</protein>
<evidence type="ECO:0000313" key="5">
    <source>
        <dbReference type="Proteomes" id="UP001454036"/>
    </source>
</evidence>
<dbReference type="Proteomes" id="UP001454036">
    <property type="component" value="Unassembled WGS sequence"/>
</dbReference>
<feature type="domain" description="Alpha/beta hydrolase fold-3" evidence="3">
    <location>
        <begin position="78"/>
        <end position="292"/>
    </location>
</feature>
<gene>
    <name evidence="4" type="ORF">LIER_04704</name>
</gene>
<organism evidence="4 5">
    <name type="scientific">Lithospermum erythrorhizon</name>
    <name type="common">Purple gromwell</name>
    <name type="synonym">Lithospermum officinale var. erythrorhizon</name>
    <dbReference type="NCBI Taxonomy" id="34254"/>
    <lineage>
        <taxon>Eukaryota</taxon>
        <taxon>Viridiplantae</taxon>
        <taxon>Streptophyta</taxon>
        <taxon>Embryophyta</taxon>
        <taxon>Tracheophyta</taxon>
        <taxon>Spermatophyta</taxon>
        <taxon>Magnoliopsida</taxon>
        <taxon>eudicotyledons</taxon>
        <taxon>Gunneridae</taxon>
        <taxon>Pentapetalae</taxon>
        <taxon>asterids</taxon>
        <taxon>lamiids</taxon>
        <taxon>Boraginales</taxon>
        <taxon>Boraginaceae</taxon>
        <taxon>Boraginoideae</taxon>
        <taxon>Lithospermeae</taxon>
        <taxon>Lithospermum</taxon>
    </lineage>
</organism>
<evidence type="ECO:0000313" key="4">
    <source>
        <dbReference type="EMBL" id="GAA0144192.1"/>
    </source>
</evidence>
<accession>A0AAV3P2E9</accession>
<comment type="caution">
    <text evidence="4">The sequence shown here is derived from an EMBL/GenBank/DDBJ whole genome shotgun (WGS) entry which is preliminary data.</text>
</comment>
<dbReference type="InterPro" id="IPR033140">
    <property type="entry name" value="Lipase_GDXG_put_SER_AS"/>
</dbReference>